<dbReference type="OrthoDB" id="6339724at2759"/>
<evidence type="ECO:0000313" key="1">
    <source>
        <dbReference type="EMBL" id="RLU15771.1"/>
    </source>
</evidence>
<dbReference type="AlphaFoldDB" id="A0A3L8D6H2"/>
<name>A0A3L8D6H2_OOCBI</name>
<dbReference type="SMART" id="SM00718">
    <property type="entry name" value="DM4_12"/>
    <property type="match status" value="1"/>
</dbReference>
<gene>
    <name evidence="1" type="ORF">DMN91_011527</name>
</gene>
<organism evidence="1">
    <name type="scientific">Ooceraea biroi</name>
    <name type="common">Clonal raider ant</name>
    <name type="synonym">Cerapachys biroi</name>
    <dbReference type="NCBI Taxonomy" id="2015173"/>
    <lineage>
        <taxon>Eukaryota</taxon>
        <taxon>Metazoa</taxon>
        <taxon>Ecdysozoa</taxon>
        <taxon>Arthropoda</taxon>
        <taxon>Hexapoda</taxon>
        <taxon>Insecta</taxon>
        <taxon>Pterygota</taxon>
        <taxon>Neoptera</taxon>
        <taxon>Endopterygota</taxon>
        <taxon>Hymenoptera</taxon>
        <taxon>Apocrita</taxon>
        <taxon>Aculeata</taxon>
        <taxon>Formicoidea</taxon>
        <taxon>Formicidae</taxon>
        <taxon>Dorylinae</taxon>
        <taxon>Ooceraea</taxon>
    </lineage>
</organism>
<accession>A0A3L8D6H2</accession>
<proteinExistence type="predicted"/>
<dbReference type="Pfam" id="PF07841">
    <property type="entry name" value="DM4_12"/>
    <property type="match status" value="1"/>
</dbReference>
<comment type="caution">
    <text evidence="1">The sequence shown here is derived from an EMBL/GenBank/DDBJ whole genome shotgun (WGS) entry which is preliminary data.</text>
</comment>
<dbReference type="Proteomes" id="UP000279307">
    <property type="component" value="Chromosome 12"/>
</dbReference>
<dbReference type="PANTHER" id="PTHR21398">
    <property type="entry name" value="AGAP007094-PA"/>
    <property type="match status" value="1"/>
</dbReference>
<dbReference type="PANTHER" id="PTHR21398:SF6">
    <property type="entry name" value="AGAP007094-PA"/>
    <property type="match status" value="1"/>
</dbReference>
<dbReference type="EMBL" id="QOIP01000012">
    <property type="protein sequence ID" value="RLU15771.1"/>
    <property type="molecule type" value="Genomic_DNA"/>
</dbReference>
<dbReference type="InterPro" id="IPR006631">
    <property type="entry name" value="DM4_12"/>
</dbReference>
<reference evidence="1" key="2">
    <citation type="submission" date="2018-07" db="EMBL/GenBank/DDBJ databases">
        <authorList>
            <person name="Mckenzie S.K."/>
            <person name="Kronauer D.J.C."/>
        </authorList>
    </citation>
    <scope>NUCLEOTIDE SEQUENCE</scope>
    <source>
        <strain evidence="1">Clonal line C1</strain>
    </source>
</reference>
<protein>
    <submittedName>
        <fullName evidence="1">Uncharacterized protein</fullName>
    </submittedName>
</protein>
<reference evidence="1" key="1">
    <citation type="journal article" date="2018" name="Genome Res.">
        <title>The genomic architecture and molecular evolution of ant odorant receptors.</title>
        <authorList>
            <person name="McKenzie S.K."/>
            <person name="Kronauer D.J.C."/>
        </authorList>
    </citation>
    <scope>NUCLEOTIDE SEQUENCE [LARGE SCALE GENOMIC DNA]</scope>
    <source>
        <strain evidence="1">Clonal line C1</strain>
    </source>
</reference>
<sequence>MMRTDTLAWQGTPIIVSSRAMMSHSANAEASQTAPIAAHSSCSYNKMTRKGLLLLLSLAVLKESSTFSTEKDESAHQKSHHRQKRVLWFTNDGRIALPPGTIMTITPTLALPFVRNPPYGFLSNMTISLPFTIDFDKLGLTDNENPYGALPPAFDRKLKSRQAGMMMADFIAAFIKRRLHKRDMSEVPKNAFHGGERALLYGTAEDMLTTLGMNGKACLLRAICEVQGHSLNNFGLIGEMLKLFFTASRSPFANLLNEYVEAENRGKFHGECWPYFKDCPKSLFLPSNKYQKDSVHDEENERDEHWNEISNDFDEEPLVRISERSAKNAVHSM</sequence>